<evidence type="ECO:0000256" key="1">
    <source>
        <dbReference type="SAM" id="MobiDB-lite"/>
    </source>
</evidence>
<gene>
    <name evidence="2" type="ORF">CEXT_19441</name>
</gene>
<name>A0AAV4Y605_CAEEX</name>
<dbReference type="EMBL" id="BPLR01001504">
    <property type="protein sequence ID" value="GIZ02773.1"/>
    <property type="molecule type" value="Genomic_DNA"/>
</dbReference>
<feature type="region of interest" description="Disordered" evidence="1">
    <location>
        <begin position="167"/>
        <end position="190"/>
    </location>
</feature>
<feature type="compositionally biased region" description="Basic and acidic residues" evidence="1">
    <location>
        <begin position="12"/>
        <end position="27"/>
    </location>
</feature>
<feature type="region of interest" description="Disordered" evidence="1">
    <location>
        <begin position="1"/>
        <end position="105"/>
    </location>
</feature>
<evidence type="ECO:0000313" key="2">
    <source>
        <dbReference type="EMBL" id="GIZ02773.1"/>
    </source>
</evidence>
<proteinExistence type="predicted"/>
<feature type="compositionally biased region" description="Polar residues" evidence="1">
    <location>
        <begin position="77"/>
        <end position="94"/>
    </location>
</feature>
<dbReference type="AlphaFoldDB" id="A0AAV4Y605"/>
<sequence>MQPNIINSSLAESHDVEVESSSPDRKNPIRTTKRRENFKSTRKRSDFIKTKSLKRGENKTNKSDINLKNKLQPKVPKQNSLTPVHQPNPNTTISILGKGGRGREGNNPLKLKQIFPKLLPTKTVIKFTPLNAHTTRAQTSLAYRRFKRPILNSPGRRCGRFESRFTDQQCKHGGSPLSDNKPLQKYDVGY</sequence>
<dbReference type="Proteomes" id="UP001054945">
    <property type="component" value="Unassembled WGS sequence"/>
</dbReference>
<accession>A0AAV4Y605</accession>
<protein>
    <submittedName>
        <fullName evidence="2">Uncharacterized protein</fullName>
    </submittedName>
</protein>
<keyword evidence="3" id="KW-1185">Reference proteome</keyword>
<feature type="compositionally biased region" description="Polar residues" evidence="1">
    <location>
        <begin position="1"/>
        <end position="11"/>
    </location>
</feature>
<comment type="caution">
    <text evidence="2">The sequence shown here is derived from an EMBL/GenBank/DDBJ whole genome shotgun (WGS) entry which is preliminary data.</text>
</comment>
<reference evidence="2 3" key="1">
    <citation type="submission" date="2021-06" db="EMBL/GenBank/DDBJ databases">
        <title>Caerostris extrusa draft genome.</title>
        <authorList>
            <person name="Kono N."/>
            <person name="Arakawa K."/>
        </authorList>
    </citation>
    <scope>NUCLEOTIDE SEQUENCE [LARGE SCALE GENOMIC DNA]</scope>
</reference>
<feature type="compositionally biased region" description="Basic and acidic residues" evidence="1">
    <location>
        <begin position="34"/>
        <end position="67"/>
    </location>
</feature>
<evidence type="ECO:0000313" key="3">
    <source>
        <dbReference type="Proteomes" id="UP001054945"/>
    </source>
</evidence>
<organism evidence="2 3">
    <name type="scientific">Caerostris extrusa</name>
    <name type="common">Bark spider</name>
    <name type="synonym">Caerostris bankana</name>
    <dbReference type="NCBI Taxonomy" id="172846"/>
    <lineage>
        <taxon>Eukaryota</taxon>
        <taxon>Metazoa</taxon>
        <taxon>Ecdysozoa</taxon>
        <taxon>Arthropoda</taxon>
        <taxon>Chelicerata</taxon>
        <taxon>Arachnida</taxon>
        <taxon>Araneae</taxon>
        <taxon>Araneomorphae</taxon>
        <taxon>Entelegynae</taxon>
        <taxon>Araneoidea</taxon>
        <taxon>Araneidae</taxon>
        <taxon>Caerostris</taxon>
    </lineage>
</organism>